<keyword evidence="2" id="KW-1185">Reference proteome</keyword>
<dbReference type="AlphaFoldDB" id="A0A849BPW0"/>
<dbReference type="EMBL" id="JABEMA010000136">
    <property type="protein sequence ID" value="NNH23403.1"/>
    <property type="molecule type" value="Genomic_DNA"/>
</dbReference>
<proteinExistence type="predicted"/>
<gene>
    <name evidence="1" type="ORF">HLB09_09915</name>
</gene>
<accession>A0A849BPW0</accession>
<organism evidence="1 2">
    <name type="scientific">Pseudokineococcus marinus</name>
    <dbReference type="NCBI Taxonomy" id="351215"/>
    <lineage>
        <taxon>Bacteria</taxon>
        <taxon>Bacillati</taxon>
        <taxon>Actinomycetota</taxon>
        <taxon>Actinomycetes</taxon>
        <taxon>Kineosporiales</taxon>
        <taxon>Kineosporiaceae</taxon>
        <taxon>Pseudokineococcus</taxon>
    </lineage>
</organism>
<dbReference type="Proteomes" id="UP000555552">
    <property type="component" value="Unassembled WGS sequence"/>
</dbReference>
<evidence type="ECO:0000313" key="1">
    <source>
        <dbReference type="EMBL" id="NNH23403.1"/>
    </source>
</evidence>
<evidence type="ECO:0000313" key="2">
    <source>
        <dbReference type="Proteomes" id="UP000555552"/>
    </source>
</evidence>
<name>A0A849BPW0_9ACTN</name>
<reference evidence="1 2" key="1">
    <citation type="submission" date="2020-05" db="EMBL/GenBank/DDBJ databases">
        <title>MicrobeNet Type strains.</title>
        <authorList>
            <person name="Nicholson A.C."/>
        </authorList>
    </citation>
    <scope>NUCLEOTIDE SEQUENCE [LARGE SCALE GENOMIC DNA]</scope>
    <source>
        <strain evidence="1 2">JCM 14547</strain>
    </source>
</reference>
<protein>
    <submittedName>
        <fullName evidence="1">Uncharacterized protein</fullName>
    </submittedName>
</protein>
<comment type="caution">
    <text evidence="1">The sequence shown here is derived from an EMBL/GenBank/DDBJ whole genome shotgun (WGS) entry which is preliminary data.</text>
</comment>
<dbReference type="RefSeq" id="WP_171203219.1">
    <property type="nucleotide sequence ID" value="NZ_BAAANP010000006.1"/>
</dbReference>
<sequence length="131" mass="14178">MTAEAVTEPQRETTTLAKHSSALTALRWVADERPDLPCAVVHLSIWRAPGEDPAEAPVELQVQTHSVDEVVLWATYLRAGVAVSRMRSDRALVEVRETKFDVPVWVYAVVDVATLPDSSGGSTAVAEGVGR</sequence>